<keyword evidence="2" id="KW-1185">Reference proteome</keyword>
<dbReference type="Proteomes" id="UP000249646">
    <property type="component" value="Unassembled WGS sequence"/>
</dbReference>
<dbReference type="RefSeq" id="WP_111518911.1">
    <property type="nucleotide sequence ID" value="NZ_QKUB01000016.1"/>
</dbReference>
<organism evidence="1 2">
    <name type="scientific">Metamycoplasma auris</name>
    <dbReference type="NCBI Taxonomy" id="51363"/>
    <lineage>
        <taxon>Bacteria</taxon>
        <taxon>Bacillati</taxon>
        <taxon>Mycoplasmatota</taxon>
        <taxon>Mycoplasmoidales</taxon>
        <taxon>Metamycoplasmataceae</taxon>
        <taxon>Metamycoplasma</taxon>
    </lineage>
</organism>
<name>A0A2W7G112_9BACT</name>
<evidence type="ECO:0000313" key="1">
    <source>
        <dbReference type="EMBL" id="PZV98694.1"/>
    </source>
</evidence>
<evidence type="ECO:0000313" key="2">
    <source>
        <dbReference type="Proteomes" id="UP000249646"/>
    </source>
</evidence>
<comment type="caution">
    <text evidence="1">The sequence shown here is derived from an EMBL/GenBank/DDBJ whole genome shotgun (WGS) entry which is preliminary data.</text>
</comment>
<reference evidence="1 2" key="1">
    <citation type="submission" date="2018-06" db="EMBL/GenBank/DDBJ databases">
        <title>Genomic Encyclopedia of Archaeal and Bacterial Type Strains, Phase II (KMG-II): from individual species to whole genera.</title>
        <authorList>
            <person name="Goeker M."/>
        </authorList>
    </citation>
    <scope>NUCLEOTIDE SEQUENCE [LARGE SCALE GENOMIC DNA]</scope>
    <source>
        <strain evidence="1 2">ATCC 51348</strain>
    </source>
</reference>
<sequence length="89" mass="10679">MEDNFDYLADAKKIWKNKIKFKSNAFLRYLKDKLFYWSASLMDAIKKFEPGLYGDDAWGVIDWYDICLSKVEILKEVILEFNKQLKEKN</sequence>
<dbReference type="AlphaFoldDB" id="A0A2W7G112"/>
<protein>
    <submittedName>
        <fullName evidence="1">Uncharacterized protein</fullName>
    </submittedName>
</protein>
<accession>A0A2W7G112</accession>
<dbReference type="EMBL" id="QKUB01000016">
    <property type="protein sequence ID" value="PZV98694.1"/>
    <property type="molecule type" value="Genomic_DNA"/>
</dbReference>
<proteinExistence type="predicted"/>
<gene>
    <name evidence="1" type="ORF">BCF89_1162</name>
</gene>